<evidence type="ECO:0000313" key="1">
    <source>
        <dbReference type="EMBL" id="KKL65611.1"/>
    </source>
</evidence>
<gene>
    <name evidence="1" type="ORF">LCGC14_2153260</name>
</gene>
<organism evidence="1">
    <name type="scientific">marine sediment metagenome</name>
    <dbReference type="NCBI Taxonomy" id="412755"/>
    <lineage>
        <taxon>unclassified sequences</taxon>
        <taxon>metagenomes</taxon>
        <taxon>ecological metagenomes</taxon>
    </lineage>
</organism>
<dbReference type="AlphaFoldDB" id="A0A0F9EH36"/>
<comment type="caution">
    <text evidence="1">The sequence shown here is derived from an EMBL/GenBank/DDBJ whole genome shotgun (WGS) entry which is preliminary data.</text>
</comment>
<proteinExistence type="predicted"/>
<accession>A0A0F9EH36</accession>
<name>A0A0F9EH36_9ZZZZ</name>
<sequence length="128" mass="14897">MSQQRKGDCIFYRRDDVQVASEDVASVFTWLKTWEIAAPLKAYSHLAKDEGTSEERDFTLQLIKDLRQPVYDSRAVWIRKCPASEQFLDAWREERDRCTCDGGCDLPFLRALWRVKPLILALPVSFIV</sequence>
<reference evidence="1" key="1">
    <citation type="journal article" date="2015" name="Nature">
        <title>Complex archaea that bridge the gap between prokaryotes and eukaryotes.</title>
        <authorList>
            <person name="Spang A."/>
            <person name="Saw J.H."/>
            <person name="Jorgensen S.L."/>
            <person name="Zaremba-Niedzwiedzka K."/>
            <person name="Martijn J."/>
            <person name="Lind A.E."/>
            <person name="van Eijk R."/>
            <person name="Schleper C."/>
            <person name="Guy L."/>
            <person name="Ettema T.J."/>
        </authorList>
    </citation>
    <scope>NUCLEOTIDE SEQUENCE</scope>
</reference>
<protein>
    <submittedName>
        <fullName evidence="1">Uncharacterized protein</fullName>
    </submittedName>
</protein>
<dbReference type="EMBL" id="LAZR01027479">
    <property type="protein sequence ID" value="KKL65611.1"/>
    <property type="molecule type" value="Genomic_DNA"/>
</dbReference>